<sequence>MLKGIFFDVKKKFETAIGILRKEKITHPVDPAAIAHYAKVMKIPFVSKLGICKQDLPKYEGPLELKIAKAQLEELKKDAHEAMDKQKKSGEFKDEEMVDVKSLDIRNFI</sequence>
<dbReference type="PANTHER" id="PTHR36013">
    <property type="entry name" value="ATP SYNTHASE 24 KDA SUBUNIT, MITOCHONDRIAL-RELATED"/>
    <property type="match status" value="1"/>
</dbReference>
<evidence type="ECO:0000313" key="2">
    <source>
        <dbReference type="Proteomes" id="UP000245207"/>
    </source>
</evidence>
<dbReference type="Pfam" id="PF15704">
    <property type="entry name" value="Mt_ATP_synt"/>
    <property type="match status" value="2"/>
</dbReference>
<proteinExistence type="predicted"/>
<organism evidence="1 2">
    <name type="scientific">Artemisia annua</name>
    <name type="common">Sweet wormwood</name>
    <dbReference type="NCBI Taxonomy" id="35608"/>
    <lineage>
        <taxon>Eukaryota</taxon>
        <taxon>Viridiplantae</taxon>
        <taxon>Streptophyta</taxon>
        <taxon>Embryophyta</taxon>
        <taxon>Tracheophyta</taxon>
        <taxon>Spermatophyta</taxon>
        <taxon>Magnoliopsida</taxon>
        <taxon>eudicotyledons</taxon>
        <taxon>Gunneridae</taxon>
        <taxon>Pentapetalae</taxon>
        <taxon>asterids</taxon>
        <taxon>campanulids</taxon>
        <taxon>Asterales</taxon>
        <taxon>Asteraceae</taxon>
        <taxon>Asteroideae</taxon>
        <taxon>Anthemideae</taxon>
        <taxon>Artemisiinae</taxon>
        <taxon>Artemisia</taxon>
    </lineage>
</organism>
<dbReference type="InterPro" id="IPR031432">
    <property type="entry name" value="MGP1"/>
</dbReference>
<evidence type="ECO:0000313" key="1">
    <source>
        <dbReference type="EMBL" id="PWA39441.1"/>
    </source>
</evidence>
<dbReference type="OrthoDB" id="508070at2759"/>
<dbReference type="EMBL" id="PKPP01014635">
    <property type="protein sequence ID" value="PWA39441.1"/>
    <property type="molecule type" value="Genomic_DNA"/>
</dbReference>
<dbReference type="AlphaFoldDB" id="A0A2U1KRT6"/>
<dbReference type="GO" id="GO:0009555">
    <property type="term" value="P:pollen development"/>
    <property type="evidence" value="ECO:0007669"/>
    <property type="project" value="InterPro"/>
</dbReference>
<name>A0A2U1KRT6_ARTAN</name>
<dbReference type="PANTHER" id="PTHR36013:SF2">
    <property type="entry name" value="ATP SYNTHASE 24 KDA SUBUNIT, MITOCHONDRIAL-RELATED"/>
    <property type="match status" value="1"/>
</dbReference>
<protein>
    <submittedName>
        <fullName evidence="1">ATP synthase 24 kDa subunit, mitochondrial</fullName>
    </submittedName>
</protein>
<comment type="caution">
    <text evidence="1">The sequence shown here is derived from an EMBL/GenBank/DDBJ whole genome shotgun (WGS) entry which is preliminary data.</text>
</comment>
<keyword evidence="2" id="KW-1185">Reference proteome</keyword>
<accession>A0A2U1KRT6</accession>
<reference evidence="1 2" key="1">
    <citation type="journal article" date="2018" name="Mol. Plant">
        <title>The genome of Artemisia annua provides insight into the evolution of Asteraceae family and artemisinin biosynthesis.</title>
        <authorList>
            <person name="Shen Q."/>
            <person name="Zhang L."/>
            <person name="Liao Z."/>
            <person name="Wang S."/>
            <person name="Yan T."/>
            <person name="Shi P."/>
            <person name="Liu M."/>
            <person name="Fu X."/>
            <person name="Pan Q."/>
            <person name="Wang Y."/>
            <person name="Lv Z."/>
            <person name="Lu X."/>
            <person name="Zhang F."/>
            <person name="Jiang W."/>
            <person name="Ma Y."/>
            <person name="Chen M."/>
            <person name="Hao X."/>
            <person name="Li L."/>
            <person name="Tang Y."/>
            <person name="Lv G."/>
            <person name="Zhou Y."/>
            <person name="Sun X."/>
            <person name="Brodelius P.E."/>
            <person name="Rose J.K.C."/>
            <person name="Tang K."/>
        </authorList>
    </citation>
    <scope>NUCLEOTIDE SEQUENCE [LARGE SCALE GENOMIC DNA]</scope>
    <source>
        <strain evidence="2">cv. Huhao1</strain>
        <tissue evidence="1">Leaf</tissue>
    </source>
</reference>
<dbReference type="Proteomes" id="UP000245207">
    <property type="component" value="Unassembled WGS sequence"/>
</dbReference>
<gene>
    <name evidence="1" type="ORF">CTI12_AA571950</name>
</gene>
<dbReference type="STRING" id="35608.A0A2U1KRT6"/>